<dbReference type="RefSeq" id="WP_103952354.1">
    <property type="nucleotide sequence ID" value="NZ_FNUL01000003.1"/>
</dbReference>
<evidence type="ECO:0000313" key="2">
    <source>
        <dbReference type="EMBL" id="SEF54901.1"/>
    </source>
</evidence>
<accession>A0A1H5SYH6</accession>
<reference evidence="2 3" key="1">
    <citation type="submission" date="2016-10" db="EMBL/GenBank/DDBJ databases">
        <authorList>
            <person name="de Groot N.N."/>
        </authorList>
    </citation>
    <scope>NUCLEOTIDE SEQUENCE [LARGE SCALE GENOMIC DNA]</scope>
    <source>
        <strain evidence="2 3">D15d</strain>
    </source>
</reference>
<keyword evidence="1" id="KW-0812">Transmembrane</keyword>
<protein>
    <submittedName>
        <fullName evidence="2">Uncharacterized protein</fullName>
    </submittedName>
</protein>
<feature type="transmembrane region" description="Helical" evidence="1">
    <location>
        <begin position="20"/>
        <end position="43"/>
    </location>
</feature>
<sequence length="263" mass="31411">MKELLIFELYKSKRKYRMLLLGMIISMIFSIIYITCKSVYYHYNMSFYDYFYYYFRGIEKIKIKRIDFPINYAIRIIINIMLVIIVFFGNAIENTFSIILRTNNRKKYILSKIIVIVGYSVITNIVAMAFLKISSVIFKLFLWNDNNMNGFIFDYYKVSGTYLDIDLKQRFLLIIVVDCILLLMQIVISNYNFLVAVLITLVVHLVSIIYVNPVLFLNFYMIGRIWENEIKNVNYSLLLFVFVIVLFLLINLQCKIIKRRDII</sequence>
<dbReference type="AlphaFoldDB" id="A0A1H5SYH6"/>
<feature type="transmembrane region" description="Helical" evidence="1">
    <location>
        <begin position="72"/>
        <end position="92"/>
    </location>
</feature>
<keyword evidence="1" id="KW-0472">Membrane</keyword>
<feature type="transmembrane region" description="Helical" evidence="1">
    <location>
        <begin position="171"/>
        <end position="188"/>
    </location>
</feature>
<feature type="transmembrane region" description="Helical" evidence="1">
    <location>
        <begin position="233"/>
        <end position="252"/>
    </location>
</feature>
<dbReference type="EMBL" id="FNUL01000003">
    <property type="protein sequence ID" value="SEF54901.1"/>
    <property type="molecule type" value="Genomic_DNA"/>
</dbReference>
<keyword evidence="3" id="KW-1185">Reference proteome</keyword>
<name>A0A1H5SYH6_9FIRM</name>
<feature type="transmembrane region" description="Helical" evidence="1">
    <location>
        <begin position="113"/>
        <end position="138"/>
    </location>
</feature>
<keyword evidence="1" id="KW-1133">Transmembrane helix</keyword>
<dbReference type="Proteomes" id="UP000236726">
    <property type="component" value="Unassembled WGS sequence"/>
</dbReference>
<proteinExistence type="predicted"/>
<evidence type="ECO:0000256" key="1">
    <source>
        <dbReference type="SAM" id="Phobius"/>
    </source>
</evidence>
<gene>
    <name evidence="2" type="ORF">SAMN05216537_103171</name>
</gene>
<organism evidence="2 3">
    <name type="scientific">Lachnospira multipara</name>
    <dbReference type="NCBI Taxonomy" id="28051"/>
    <lineage>
        <taxon>Bacteria</taxon>
        <taxon>Bacillati</taxon>
        <taxon>Bacillota</taxon>
        <taxon>Clostridia</taxon>
        <taxon>Lachnospirales</taxon>
        <taxon>Lachnospiraceae</taxon>
        <taxon>Lachnospira</taxon>
    </lineage>
</organism>
<evidence type="ECO:0000313" key="3">
    <source>
        <dbReference type="Proteomes" id="UP000236726"/>
    </source>
</evidence>
<feature type="transmembrane region" description="Helical" evidence="1">
    <location>
        <begin position="195"/>
        <end position="221"/>
    </location>
</feature>